<dbReference type="HOGENOM" id="CLU_3104677_0_0_7"/>
<protein>
    <submittedName>
        <fullName evidence="1">Hypothetical cytosolic protein</fullName>
    </submittedName>
</protein>
<dbReference type="EMBL" id="CP000252">
    <property type="protein sequence ID" value="ABC77838.1"/>
    <property type="molecule type" value="Genomic_DNA"/>
</dbReference>
<keyword evidence="2" id="KW-1185">Reference proteome</keyword>
<accession>Q2LUS4</accession>
<dbReference type="AlphaFoldDB" id="Q2LUS4"/>
<evidence type="ECO:0000313" key="2">
    <source>
        <dbReference type="Proteomes" id="UP000001933"/>
    </source>
</evidence>
<organism evidence="1 2">
    <name type="scientific">Syntrophus aciditrophicus (strain SB)</name>
    <dbReference type="NCBI Taxonomy" id="56780"/>
    <lineage>
        <taxon>Bacteria</taxon>
        <taxon>Pseudomonadati</taxon>
        <taxon>Thermodesulfobacteriota</taxon>
        <taxon>Syntrophia</taxon>
        <taxon>Syntrophales</taxon>
        <taxon>Syntrophaceae</taxon>
        <taxon>Syntrophus</taxon>
    </lineage>
</organism>
<proteinExistence type="predicted"/>
<sequence>MINGQFKKDIMMGYYEILKPCSPFKIKKKHFVEEYEHGKLRGHDSGKNSGI</sequence>
<reference evidence="1 2" key="1">
    <citation type="journal article" date="2007" name="Proc. Natl. Acad. Sci. U.S.A.">
        <title>The genome of Syntrophus aciditrophicus: life at the thermodynamic limit of microbial growth.</title>
        <authorList>
            <person name="McInerney M.J."/>
            <person name="Rohlin L."/>
            <person name="Mouttaki H."/>
            <person name="Kim U."/>
            <person name="Krupp R.S."/>
            <person name="Rios-Hernandez L."/>
            <person name="Sieber J."/>
            <person name="Struchtemeyer C.G."/>
            <person name="Bhattacharyya A."/>
            <person name="Campbell J.W."/>
            <person name="Gunsalus R.P."/>
        </authorList>
    </citation>
    <scope>NUCLEOTIDE SEQUENCE [LARGE SCALE GENOMIC DNA]</scope>
    <source>
        <strain evidence="1 2">SB</strain>
    </source>
</reference>
<dbReference type="KEGG" id="sat:SYN_01397"/>
<evidence type="ECO:0000313" key="1">
    <source>
        <dbReference type="EMBL" id="ABC77838.1"/>
    </source>
</evidence>
<gene>
    <name evidence="1" type="ORF">SYN_01397</name>
</gene>
<dbReference type="InParanoid" id="Q2LUS4"/>
<dbReference type="STRING" id="56780.SYN_01397"/>
<name>Q2LUS4_SYNAS</name>
<dbReference type="Proteomes" id="UP000001933">
    <property type="component" value="Chromosome"/>
</dbReference>